<dbReference type="SMART" id="SM00388">
    <property type="entry name" value="HisKA"/>
    <property type="match status" value="1"/>
</dbReference>
<evidence type="ECO:0000256" key="1">
    <source>
        <dbReference type="ARBA" id="ARBA00000085"/>
    </source>
</evidence>
<feature type="domain" description="HAMP" evidence="13">
    <location>
        <begin position="182"/>
        <end position="239"/>
    </location>
</feature>
<keyword evidence="15" id="KW-1185">Reference proteome</keyword>
<evidence type="ECO:0000256" key="3">
    <source>
        <dbReference type="ARBA" id="ARBA00012438"/>
    </source>
</evidence>
<dbReference type="InterPro" id="IPR036890">
    <property type="entry name" value="HATPase_C_sf"/>
</dbReference>
<gene>
    <name evidence="14" type="ORF">FC83_GL000438</name>
</gene>
<sequence>MILLMKMKNQSSAAIMLRHLMAMVVFITLSLGMLIVIAVGHQLLEEVTITSAHTMTSLKKTDIDSDNDWDTWRKNSTLDTSSSYISIYNMRADAKVKHYYSPNTVKLLASKPVAVPLIRNLYYRPDKGLFFHQMVHARGIKYELWQSVQNQMAILGRVLTVTILLLILTLFVSPFYIRRLTHKLTDSLRTLSQSTQTIITADQPDTDATQLPVPKYPTEVTDLATSFNALLAQLHQRQEQQKSFVMNAAHELRTPIATIRSHAQLIERHAAEHPEIVPKSVTYIIDESRQMQQLIDELLQLSHADQLPLQTQRFNLSTTLDDLLQQLNPTIVQTITSAIAPAIFIDGNAAALVQIVDNLITNAAKYSPENSTIHVTLKQAGPDQVSLAVADQGRGIDSKDRAHIFERFYRSADVRGAVPGTGLGLAIADQLAKMSHGHFEITANHPQGTIIQLILTLQQPTTTAQKTD</sequence>
<dbReference type="PROSITE" id="PS50109">
    <property type="entry name" value="HIS_KIN"/>
    <property type="match status" value="1"/>
</dbReference>
<reference evidence="14 15" key="1">
    <citation type="journal article" date="2015" name="Genome Announc.">
        <title>Expanding the biotechnology potential of lactobacilli through comparative genomics of 213 strains and associated genera.</title>
        <authorList>
            <person name="Sun Z."/>
            <person name="Harris H.M."/>
            <person name="McCann A."/>
            <person name="Guo C."/>
            <person name="Argimon S."/>
            <person name="Zhang W."/>
            <person name="Yang X."/>
            <person name="Jeffery I.B."/>
            <person name="Cooney J.C."/>
            <person name="Kagawa T.F."/>
            <person name="Liu W."/>
            <person name="Song Y."/>
            <person name="Salvetti E."/>
            <person name="Wrobel A."/>
            <person name="Rasinkangas P."/>
            <person name="Parkhill J."/>
            <person name="Rea M.C."/>
            <person name="O'Sullivan O."/>
            <person name="Ritari J."/>
            <person name="Douillard F.P."/>
            <person name="Paul Ross R."/>
            <person name="Yang R."/>
            <person name="Briner A.E."/>
            <person name="Felis G.E."/>
            <person name="de Vos W.M."/>
            <person name="Barrangou R."/>
            <person name="Klaenhammer T.R."/>
            <person name="Caufield P.W."/>
            <person name="Cui Y."/>
            <person name="Zhang H."/>
            <person name="O'Toole P.W."/>
        </authorList>
    </citation>
    <scope>NUCLEOTIDE SEQUENCE [LARGE SCALE GENOMIC DNA]</scope>
    <source>
        <strain evidence="14 15">DSM 18527</strain>
    </source>
</reference>
<evidence type="ECO:0000256" key="11">
    <source>
        <dbReference type="SAM" id="Phobius"/>
    </source>
</evidence>
<dbReference type="Pfam" id="PF02518">
    <property type="entry name" value="HATPase_c"/>
    <property type="match status" value="1"/>
</dbReference>
<dbReference type="PANTHER" id="PTHR45436">
    <property type="entry name" value="SENSOR HISTIDINE KINASE YKOH"/>
    <property type="match status" value="1"/>
</dbReference>
<feature type="transmembrane region" description="Helical" evidence="11">
    <location>
        <begin position="154"/>
        <end position="177"/>
    </location>
</feature>
<dbReference type="SMART" id="SM00387">
    <property type="entry name" value="HATPase_c"/>
    <property type="match status" value="1"/>
</dbReference>
<evidence type="ECO:0000256" key="5">
    <source>
        <dbReference type="ARBA" id="ARBA00022679"/>
    </source>
</evidence>
<accession>A0A0R1XX66</accession>
<dbReference type="InterPro" id="IPR003594">
    <property type="entry name" value="HATPase_dom"/>
</dbReference>
<dbReference type="InterPro" id="IPR004358">
    <property type="entry name" value="Sig_transdc_His_kin-like_C"/>
</dbReference>
<dbReference type="PRINTS" id="PR00344">
    <property type="entry name" value="BCTRLSENSOR"/>
</dbReference>
<comment type="catalytic activity">
    <reaction evidence="1">
        <text>ATP + protein L-histidine = ADP + protein N-phospho-L-histidine.</text>
        <dbReference type="EC" id="2.7.13.3"/>
    </reaction>
</comment>
<evidence type="ECO:0000259" key="13">
    <source>
        <dbReference type="PROSITE" id="PS50885"/>
    </source>
</evidence>
<keyword evidence="5" id="KW-0808">Transferase</keyword>
<dbReference type="PATRIC" id="fig|1423734.3.peg.439"/>
<evidence type="ECO:0000256" key="7">
    <source>
        <dbReference type="ARBA" id="ARBA00022777"/>
    </source>
</evidence>
<evidence type="ECO:0000256" key="10">
    <source>
        <dbReference type="ARBA" id="ARBA00023136"/>
    </source>
</evidence>
<keyword evidence="7" id="KW-0418">Kinase</keyword>
<dbReference type="CDD" id="cd00075">
    <property type="entry name" value="HATPase"/>
    <property type="match status" value="1"/>
</dbReference>
<dbReference type="InterPro" id="IPR050428">
    <property type="entry name" value="TCS_sensor_his_kinase"/>
</dbReference>
<dbReference type="STRING" id="1423734.FC83_GL000438"/>
<dbReference type="EC" id="2.7.13.3" evidence="3"/>
<keyword evidence="4" id="KW-0597">Phosphoprotein</keyword>
<dbReference type="InterPro" id="IPR003660">
    <property type="entry name" value="HAMP_dom"/>
</dbReference>
<comment type="subcellular location">
    <subcellularLocation>
        <location evidence="2">Membrane</location>
        <topology evidence="2">Multi-pass membrane protein</topology>
    </subcellularLocation>
</comment>
<evidence type="ECO:0000256" key="2">
    <source>
        <dbReference type="ARBA" id="ARBA00004141"/>
    </source>
</evidence>
<dbReference type="Proteomes" id="UP000051236">
    <property type="component" value="Unassembled WGS sequence"/>
</dbReference>
<evidence type="ECO:0000256" key="8">
    <source>
        <dbReference type="ARBA" id="ARBA00022989"/>
    </source>
</evidence>
<dbReference type="GO" id="GO:0000155">
    <property type="term" value="F:phosphorelay sensor kinase activity"/>
    <property type="evidence" value="ECO:0007669"/>
    <property type="project" value="InterPro"/>
</dbReference>
<keyword evidence="8 11" id="KW-1133">Transmembrane helix</keyword>
<evidence type="ECO:0000256" key="9">
    <source>
        <dbReference type="ARBA" id="ARBA00023012"/>
    </source>
</evidence>
<dbReference type="Gene3D" id="6.10.340.10">
    <property type="match status" value="1"/>
</dbReference>
<evidence type="ECO:0000313" key="15">
    <source>
        <dbReference type="Proteomes" id="UP000051236"/>
    </source>
</evidence>
<dbReference type="CDD" id="cd00082">
    <property type="entry name" value="HisKA"/>
    <property type="match status" value="1"/>
</dbReference>
<feature type="transmembrane region" description="Helical" evidence="11">
    <location>
        <begin position="20"/>
        <end position="40"/>
    </location>
</feature>
<dbReference type="InterPro" id="IPR003661">
    <property type="entry name" value="HisK_dim/P_dom"/>
</dbReference>
<dbReference type="InterPro" id="IPR005467">
    <property type="entry name" value="His_kinase_dom"/>
</dbReference>
<dbReference type="eggNOG" id="COG2205">
    <property type="taxonomic scope" value="Bacteria"/>
</dbReference>
<keyword evidence="6 11" id="KW-0812">Transmembrane</keyword>
<dbReference type="SUPFAM" id="SSF55874">
    <property type="entry name" value="ATPase domain of HSP90 chaperone/DNA topoisomerase II/histidine kinase"/>
    <property type="match status" value="1"/>
</dbReference>
<dbReference type="Pfam" id="PF00512">
    <property type="entry name" value="HisKA"/>
    <property type="match status" value="1"/>
</dbReference>
<dbReference type="Gene3D" id="1.10.287.130">
    <property type="match status" value="1"/>
</dbReference>
<comment type="caution">
    <text evidence="14">The sequence shown here is derived from an EMBL/GenBank/DDBJ whole genome shotgun (WGS) entry which is preliminary data.</text>
</comment>
<evidence type="ECO:0000256" key="4">
    <source>
        <dbReference type="ARBA" id="ARBA00022553"/>
    </source>
</evidence>
<dbReference type="Gene3D" id="3.30.565.10">
    <property type="entry name" value="Histidine kinase-like ATPase, C-terminal domain"/>
    <property type="match status" value="1"/>
</dbReference>
<dbReference type="SUPFAM" id="SSF47384">
    <property type="entry name" value="Homodimeric domain of signal transducing histidine kinase"/>
    <property type="match status" value="1"/>
</dbReference>
<proteinExistence type="predicted"/>
<dbReference type="AlphaFoldDB" id="A0A0R1XX66"/>
<dbReference type="InterPro" id="IPR036097">
    <property type="entry name" value="HisK_dim/P_sf"/>
</dbReference>
<evidence type="ECO:0000256" key="6">
    <source>
        <dbReference type="ARBA" id="ARBA00022692"/>
    </source>
</evidence>
<dbReference type="PROSITE" id="PS50885">
    <property type="entry name" value="HAMP"/>
    <property type="match status" value="1"/>
</dbReference>
<keyword evidence="10 11" id="KW-0472">Membrane</keyword>
<organism evidence="14 15">
    <name type="scientific">Agrilactobacillus composti DSM 18527 = JCM 14202</name>
    <dbReference type="NCBI Taxonomy" id="1423734"/>
    <lineage>
        <taxon>Bacteria</taxon>
        <taxon>Bacillati</taxon>
        <taxon>Bacillota</taxon>
        <taxon>Bacilli</taxon>
        <taxon>Lactobacillales</taxon>
        <taxon>Lactobacillaceae</taxon>
        <taxon>Agrilactobacillus</taxon>
    </lineage>
</organism>
<dbReference type="PANTHER" id="PTHR45436:SF15">
    <property type="entry name" value="SENSOR HISTIDINE KINASE CUSS"/>
    <property type="match status" value="1"/>
</dbReference>
<dbReference type="GO" id="GO:0005886">
    <property type="term" value="C:plasma membrane"/>
    <property type="evidence" value="ECO:0007669"/>
    <property type="project" value="TreeGrafter"/>
</dbReference>
<dbReference type="FunFam" id="1.10.287.130:FF:000001">
    <property type="entry name" value="Two-component sensor histidine kinase"/>
    <property type="match status" value="1"/>
</dbReference>
<protein>
    <recommendedName>
        <fullName evidence="3">histidine kinase</fullName>
        <ecNumber evidence="3">2.7.13.3</ecNumber>
    </recommendedName>
</protein>
<evidence type="ECO:0000313" key="14">
    <source>
        <dbReference type="EMBL" id="KRM32571.1"/>
    </source>
</evidence>
<dbReference type="EMBL" id="AZGA01000070">
    <property type="protein sequence ID" value="KRM32571.1"/>
    <property type="molecule type" value="Genomic_DNA"/>
</dbReference>
<keyword evidence="9" id="KW-0902">Two-component regulatory system</keyword>
<feature type="domain" description="Histidine kinase" evidence="12">
    <location>
        <begin position="247"/>
        <end position="459"/>
    </location>
</feature>
<name>A0A0R1XX66_9LACO</name>
<evidence type="ECO:0000259" key="12">
    <source>
        <dbReference type="PROSITE" id="PS50109"/>
    </source>
</evidence>